<dbReference type="AlphaFoldDB" id="A0AAJ1SFJ8"/>
<dbReference type="Proteomes" id="UP001238215">
    <property type="component" value="Unassembled WGS sequence"/>
</dbReference>
<gene>
    <name evidence="1" type="ORF">RAN64_00990</name>
</gene>
<proteinExistence type="predicted"/>
<keyword evidence="2" id="KW-1185">Reference proteome</keyword>
<organism evidence="1 2">
    <name type="scientific">Enterococcus lactis</name>
    <dbReference type="NCBI Taxonomy" id="357441"/>
    <lineage>
        <taxon>Bacteria</taxon>
        <taxon>Bacillati</taxon>
        <taxon>Bacillota</taxon>
        <taxon>Bacilli</taxon>
        <taxon>Lactobacillales</taxon>
        <taxon>Enterococcaceae</taxon>
        <taxon>Enterococcus</taxon>
    </lineage>
</organism>
<protein>
    <submittedName>
        <fullName evidence="1">MurR/RpiR family transcriptional regulator</fullName>
    </submittedName>
</protein>
<accession>A0AAJ1SFJ8</accession>
<dbReference type="EMBL" id="JAVBZS010000001">
    <property type="protein sequence ID" value="MDP8588625.1"/>
    <property type="molecule type" value="Genomic_DNA"/>
</dbReference>
<comment type="caution">
    <text evidence="1">The sequence shown here is derived from an EMBL/GenBank/DDBJ whole genome shotgun (WGS) entry which is preliminary data.</text>
</comment>
<feature type="non-terminal residue" evidence="1">
    <location>
        <position position="1"/>
    </location>
</feature>
<name>A0AAJ1SFJ8_9ENTE</name>
<sequence>TLKDYCEINLVGFKSEGSYFPDYEVRSRLPLQIIARILLDAYVLRMGGN</sequence>
<evidence type="ECO:0000313" key="2">
    <source>
        <dbReference type="Proteomes" id="UP001238215"/>
    </source>
</evidence>
<evidence type="ECO:0000313" key="1">
    <source>
        <dbReference type="EMBL" id="MDP8588625.1"/>
    </source>
</evidence>
<reference evidence="1 2" key="1">
    <citation type="submission" date="2023-08" db="EMBL/GenBank/DDBJ databases">
        <title>Whole genome sequencing of Enterococcus.</title>
        <authorList>
            <person name="Kaptchouang Tchatchouang C.D."/>
            <person name="Ateba C.N."/>
        </authorList>
    </citation>
    <scope>NUCLEOTIDE SEQUENCE [LARGE SCALE GENOMIC DNA]</scope>
    <source>
        <strain evidence="1 2">ENT3_CNKT_NWU</strain>
    </source>
</reference>